<gene>
    <name evidence="4" type="ORF">EGH23_23795</name>
</gene>
<evidence type="ECO:0000259" key="2">
    <source>
        <dbReference type="Pfam" id="PF26592"/>
    </source>
</evidence>
<dbReference type="AlphaFoldDB" id="A0AAW4PJG3"/>
<reference evidence="4 5" key="1">
    <citation type="submission" date="2021-06" db="EMBL/GenBank/DDBJ databases">
        <title>Halomicroarcula sp. a new haloarchaeum isolated from saline soil.</title>
        <authorList>
            <person name="Duran-Viseras A."/>
            <person name="Sanchez-Porro C."/>
            <person name="Ventosa A."/>
        </authorList>
    </citation>
    <scope>NUCLEOTIDE SEQUENCE [LARGE SCALE GENOMIC DNA]</scope>
    <source>
        <strain evidence="4 5">F27</strain>
    </source>
</reference>
<protein>
    <recommendedName>
        <fullName evidence="6">PrgI family protein</fullName>
    </recommendedName>
</protein>
<keyword evidence="1" id="KW-0812">Transmembrane</keyword>
<name>A0AAW4PJG3_9EURY</name>
<keyword evidence="5" id="KW-1185">Reference proteome</keyword>
<dbReference type="Pfam" id="PF26592">
    <property type="entry name" value="PrgI_like"/>
    <property type="match status" value="1"/>
</dbReference>
<evidence type="ECO:0008006" key="6">
    <source>
        <dbReference type="Google" id="ProtNLM"/>
    </source>
</evidence>
<evidence type="ECO:0000256" key="1">
    <source>
        <dbReference type="SAM" id="Phobius"/>
    </source>
</evidence>
<dbReference type="InterPro" id="IPR058597">
    <property type="entry name" value="PrgI-like_dom"/>
</dbReference>
<dbReference type="InterPro" id="IPR058596">
    <property type="entry name" value="TraC-like_dom"/>
</dbReference>
<evidence type="ECO:0000313" key="4">
    <source>
        <dbReference type="EMBL" id="MBX0297892.1"/>
    </source>
</evidence>
<dbReference type="RefSeq" id="WP_220582473.1">
    <property type="nucleotide sequence ID" value="NZ_RKLT01000031.1"/>
</dbReference>
<keyword evidence="1" id="KW-1133">Transmembrane helix</keyword>
<dbReference type="EMBL" id="RKLT01000031">
    <property type="protein sequence ID" value="MBX0297892.1"/>
    <property type="molecule type" value="Genomic_DNA"/>
</dbReference>
<feature type="transmembrane region" description="Helical" evidence="1">
    <location>
        <begin position="21"/>
        <end position="46"/>
    </location>
</feature>
<keyword evidence="1" id="KW-0472">Membrane</keyword>
<organism evidence="4 5">
    <name type="scientific">Haloarcula nitratireducens</name>
    <dbReference type="NCBI Taxonomy" id="2487749"/>
    <lineage>
        <taxon>Archaea</taxon>
        <taxon>Methanobacteriati</taxon>
        <taxon>Methanobacteriota</taxon>
        <taxon>Stenosarchaea group</taxon>
        <taxon>Halobacteria</taxon>
        <taxon>Halobacteriales</taxon>
        <taxon>Haloarculaceae</taxon>
        <taxon>Haloarcula</taxon>
    </lineage>
</organism>
<feature type="domain" description="TraC-like" evidence="3">
    <location>
        <begin position="115"/>
        <end position="315"/>
    </location>
</feature>
<evidence type="ECO:0000313" key="5">
    <source>
        <dbReference type="Proteomes" id="UP001430455"/>
    </source>
</evidence>
<accession>A0AAW4PJG3</accession>
<comment type="caution">
    <text evidence="4">The sequence shown here is derived from an EMBL/GenBank/DDBJ whole genome shotgun (WGS) entry which is preliminary data.</text>
</comment>
<evidence type="ECO:0000259" key="3">
    <source>
        <dbReference type="Pfam" id="PF26593"/>
    </source>
</evidence>
<dbReference type="Pfam" id="PF26593">
    <property type="entry name" value="TraC-like"/>
    <property type="match status" value="1"/>
</dbReference>
<sequence length="337" mass="38018">MSSHQPAKRIPKTLGTDAKLIGPYTLTDAAVALFPGVVVILLTQILLPSSFSLAGYPIQGLTLPLAAFAIGVGVLFVYLTPEYTTSLDWIMLMLQFRRQDRQEGHESAKTHTQIERVYPERDVLERQDGAFLAFVQVLPPPMALATDEEWAAKATAFQDFLNTAVTFPLQIFSTTQAFPVETYLDHYRERRHDPDVKANPRLAALIDNYVEWYERDLAARQMTIRDHYVVVSVTPSEVRFERESVLDTLAGIPILGLFVQAWNAPPIEIQRETMFEALEERVRRVESGIRDIDGCHASRIDSGAATRLVSEFWTGEEIEYGEMHEALRTRPLVGGTR</sequence>
<feature type="transmembrane region" description="Helical" evidence="1">
    <location>
        <begin position="58"/>
        <end position="79"/>
    </location>
</feature>
<dbReference type="Proteomes" id="UP001430455">
    <property type="component" value="Unassembled WGS sequence"/>
</dbReference>
<feature type="domain" description="PrgI-like" evidence="2">
    <location>
        <begin position="19"/>
        <end position="101"/>
    </location>
</feature>
<proteinExistence type="predicted"/>